<organism evidence="11 12">
    <name type="scientific">Coptis chinensis</name>
    <dbReference type="NCBI Taxonomy" id="261450"/>
    <lineage>
        <taxon>Eukaryota</taxon>
        <taxon>Viridiplantae</taxon>
        <taxon>Streptophyta</taxon>
        <taxon>Embryophyta</taxon>
        <taxon>Tracheophyta</taxon>
        <taxon>Spermatophyta</taxon>
        <taxon>Magnoliopsida</taxon>
        <taxon>Ranunculales</taxon>
        <taxon>Ranunculaceae</taxon>
        <taxon>Coptidoideae</taxon>
        <taxon>Coptis</taxon>
    </lineage>
</organism>
<keyword evidence="8 9" id="KW-0472">Membrane</keyword>
<dbReference type="Gene3D" id="3.40.50.300">
    <property type="entry name" value="P-loop containing nucleotide triphosphate hydrolases"/>
    <property type="match status" value="1"/>
</dbReference>
<name>A0A835LXV5_9MAGN</name>
<dbReference type="PROSITE" id="PS50893">
    <property type="entry name" value="ABC_TRANSPORTER_2"/>
    <property type="match status" value="1"/>
</dbReference>
<feature type="domain" description="ABC transporter" evidence="10">
    <location>
        <begin position="134"/>
        <end position="363"/>
    </location>
</feature>
<dbReference type="InterPro" id="IPR003439">
    <property type="entry name" value="ABC_transporter-like_ATP-bd"/>
</dbReference>
<dbReference type="CDD" id="cd03244">
    <property type="entry name" value="ABCC_MRP_domain2"/>
    <property type="match status" value="1"/>
</dbReference>
<keyword evidence="7 9" id="KW-1133">Transmembrane helix</keyword>
<dbReference type="OrthoDB" id="6500128at2759"/>
<proteinExistence type="inferred from homology"/>
<dbReference type="PANTHER" id="PTHR24223:SF362">
    <property type="entry name" value="ABC TRANSPORTER C FAMILY MEMBER 4"/>
    <property type="match status" value="1"/>
</dbReference>
<feature type="transmembrane region" description="Helical" evidence="9">
    <location>
        <begin position="75"/>
        <end position="93"/>
    </location>
</feature>
<feature type="transmembrane region" description="Helical" evidence="9">
    <location>
        <begin position="43"/>
        <end position="63"/>
    </location>
</feature>
<evidence type="ECO:0000256" key="4">
    <source>
        <dbReference type="ARBA" id="ARBA00022692"/>
    </source>
</evidence>
<dbReference type="PANTHER" id="PTHR24223">
    <property type="entry name" value="ATP-BINDING CASSETTE SUB-FAMILY C"/>
    <property type="match status" value="1"/>
</dbReference>
<evidence type="ECO:0000256" key="5">
    <source>
        <dbReference type="ARBA" id="ARBA00022741"/>
    </source>
</evidence>
<dbReference type="GO" id="GO:0005524">
    <property type="term" value="F:ATP binding"/>
    <property type="evidence" value="ECO:0007669"/>
    <property type="project" value="UniProtKB-KW"/>
</dbReference>
<reference evidence="11 12" key="1">
    <citation type="submission" date="2020-10" db="EMBL/GenBank/DDBJ databases">
        <title>The Coptis chinensis genome and diversification of protoberbering-type alkaloids.</title>
        <authorList>
            <person name="Wang B."/>
            <person name="Shu S."/>
            <person name="Song C."/>
            <person name="Liu Y."/>
        </authorList>
    </citation>
    <scope>NUCLEOTIDE SEQUENCE [LARGE SCALE GENOMIC DNA]</scope>
    <source>
        <strain evidence="11">HL-2020</strain>
        <tissue evidence="11">Leaf</tissue>
    </source>
</reference>
<keyword evidence="6" id="KW-0067">ATP-binding</keyword>
<evidence type="ECO:0000256" key="2">
    <source>
        <dbReference type="ARBA" id="ARBA00009726"/>
    </source>
</evidence>
<dbReference type="GO" id="GO:0016887">
    <property type="term" value="F:ATP hydrolysis activity"/>
    <property type="evidence" value="ECO:0007669"/>
    <property type="project" value="InterPro"/>
</dbReference>
<dbReference type="InterPro" id="IPR003593">
    <property type="entry name" value="AAA+_ATPase"/>
</dbReference>
<evidence type="ECO:0000256" key="1">
    <source>
        <dbReference type="ARBA" id="ARBA00004141"/>
    </source>
</evidence>
<evidence type="ECO:0000256" key="3">
    <source>
        <dbReference type="ARBA" id="ARBA00022448"/>
    </source>
</evidence>
<comment type="subcellular location">
    <subcellularLocation>
        <location evidence="1">Membrane</location>
        <topology evidence="1">Multi-pass membrane protein</topology>
    </subcellularLocation>
</comment>
<dbReference type="Pfam" id="PF00005">
    <property type="entry name" value="ABC_tran"/>
    <property type="match status" value="1"/>
</dbReference>
<comment type="caution">
    <text evidence="11">The sequence shown here is derived from an EMBL/GenBank/DDBJ whole genome shotgun (WGS) entry which is preliminary data.</text>
</comment>
<gene>
    <name evidence="11" type="ORF">IFM89_033579</name>
</gene>
<dbReference type="Proteomes" id="UP000631114">
    <property type="component" value="Unassembled WGS sequence"/>
</dbReference>
<comment type="similarity">
    <text evidence="2">Belongs to the ABC transporter superfamily. ABCC family. Conjugate transporter (TC 3.A.1.208) subfamily.</text>
</comment>
<sequence length="371" mass="41494">MTIRSFKKQTKFWQETIKRLDANLRMTFHNNGANEWFGFREELIGSFVLCFSALFMVLLPSYATKPGFLGLSLSYGLSLNGVLFFAVYMSCFVENRMISVERIKQFINIPSEAPWNIKDCLPSPNWPTHGDVDIKNLQVRYRSNSPLILEGITLSIQGEKIGIVGRTGSGKSTLLQSFFRVIEVSGGKICIDVVDISTLGVHDLRSRFGIIPQEPVLFQGTIRSNIDPIGIYSDKEIWWSLERCQLKDVVSAKPDKLDASVIDSGDNCSVGQRQLLCLGRAMLKRSRILFMDEATANSQTNGVIQGIIREEFTDSTVISIAHRIPTVMDCDRVLVIDSGRAIEFDKPSGLLEQHSLFAALVREFGNNSLGL</sequence>
<evidence type="ECO:0000256" key="8">
    <source>
        <dbReference type="ARBA" id="ARBA00023136"/>
    </source>
</evidence>
<evidence type="ECO:0000313" key="12">
    <source>
        <dbReference type="Proteomes" id="UP000631114"/>
    </source>
</evidence>
<evidence type="ECO:0000259" key="10">
    <source>
        <dbReference type="PROSITE" id="PS50893"/>
    </source>
</evidence>
<dbReference type="PROSITE" id="PS00211">
    <property type="entry name" value="ABC_TRANSPORTER_1"/>
    <property type="match status" value="1"/>
</dbReference>
<dbReference type="Gene3D" id="1.20.1560.10">
    <property type="entry name" value="ABC transporter type 1, transmembrane domain"/>
    <property type="match status" value="1"/>
</dbReference>
<protein>
    <recommendedName>
        <fullName evidence="10">ABC transporter domain-containing protein</fullName>
    </recommendedName>
</protein>
<accession>A0A835LXV5</accession>
<dbReference type="GO" id="GO:0042626">
    <property type="term" value="F:ATPase-coupled transmembrane transporter activity"/>
    <property type="evidence" value="ECO:0007669"/>
    <property type="project" value="TreeGrafter"/>
</dbReference>
<dbReference type="FunFam" id="3.40.50.300:FF:000163">
    <property type="entry name" value="Multidrug resistance-associated protein member 4"/>
    <property type="match status" value="1"/>
</dbReference>
<dbReference type="InterPro" id="IPR017871">
    <property type="entry name" value="ABC_transporter-like_CS"/>
</dbReference>
<dbReference type="InterPro" id="IPR027417">
    <property type="entry name" value="P-loop_NTPase"/>
</dbReference>
<evidence type="ECO:0000256" key="7">
    <source>
        <dbReference type="ARBA" id="ARBA00022989"/>
    </source>
</evidence>
<evidence type="ECO:0000313" key="11">
    <source>
        <dbReference type="EMBL" id="KAF9611575.1"/>
    </source>
</evidence>
<keyword evidence="3" id="KW-0813">Transport</keyword>
<dbReference type="InterPro" id="IPR050173">
    <property type="entry name" value="ABC_transporter_C-like"/>
</dbReference>
<dbReference type="SUPFAM" id="SSF52540">
    <property type="entry name" value="P-loop containing nucleoside triphosphate hydrolases"/>
    <property type="match status" value="1"/>
</dbReference>
<evidence type="ECO:0000256" key="6">
    <source>
        <dbReference type="ARBA" id="ARBA00022840"/>
    </source>
</evidence>
<keyword evidence="5" id="KW-0547">Nucleotide-binding</keyword>
<keyword evidence="12" id="KW-1185">Reference proteome</keyword>
<dbReference type="GO" id="GO:0016020">
    <property type="term" value="C:membrane"/>
    <property type="evidence" value="ECO:0007669"/>
    <property type="project" value="UniProtKB-SubCell"/>
</dbReference>
<dbReference type="InterPro" id="IPR036640">
    <property type="entry name" value="ABC1_TM_sf"/>
</dbReference>
<evidence type="ECO:0000256" key="9">
    <source>
        <dbReference type="SAM" id="Phobius"/>
    </source>
</evidence>
<dbReference type="AlphaFoldDB" id="A0A835LXV5"/>
<dbReference type="SMART" id="SM00382">
    <property type="entry name" value="AAA"/>
    <property type="match status" value="1"/>
</dbReference>
<dbReference type="SUPFAM" id="SSF90123">
    <property type="entry name" value="ABC transporter transmembrane region"/>
    <property type="match status" value="1"/>
</dbReference>
<dbReference type="EMBL" id="JADFTS010000004">
    <property type="protein sequence ID" value="KAF9611575.1"/>
    <property type="molecule type" value="Genomic_DNA"/>
</dbReference>
<keyword evidence="4 9" id="KW-0812">Transmembrane</keyword>